<evidence type="ECO:0000256" key="2">
    <source>
        <dbReference type="ARBA" id="ARBA00022723"/>
    </source>
</evidence>
<keyword evidence="3" id="KW-0862">Zinc</keyword>
<dbReference type="Pfam" id="PF04570">
    <property type="entry name" value="zf-FLZ"/>
    <property type="match status" value="1"/>
</dbReference>
<dbReference type="PANTHER" id="PTHR47847:SF2">
    <property type="entry name" value="FCS-LIKE ZINC FINGER 17-RELATED"/>
    <property type="match status" value="1"/>
</dbReference>
<dbReference type="EMBL" id="JBEAFC010000014">
    <property type="protein sequence ID" value="KAL1533150.1"/>
    <property type="molecule type" value="Genomic_DNA"/>
</dbReference>
<evidence type="ECO:0000256" key="1">
    <source>
        <dbReference type="ARBA" id="ARBA00009374"/>
    </source>
</evidence>
<proteinExistence type="inferred from homology"/>
<keyword evidence="7" id="KW-1185">Reference proteome</keyword>
<evidence type="ECO:0000313" key="6">
    <source>
        <dbReference type="EMBL" id="KAL1533150.1"/>
    </source>
</evidence>
<evidence type="ECO:0000259" key="5">
    <source>
        <dbReference type="PROSITE" id="PS51795"/>
    </source>
</evidence>
<dbReference type="PROSITE" id="PS51795">
    <property type="entry name" value="ZF_FLZ"/>
    <property type="match status" value="1"/>
</dbReference>
<keyword evidence="2" id="KW-0479">Metal-binding</keyword>
<dbReference type="AlphaFoldDB" id="A0ABD1FNS6"/>
<evidence type="ECO:0000256" key="4">
    <source>
        <dbReference type="PROSITE-ProRule" id="PRU01131"/>
    </source>
</evidence>
<gene>
    <name evidence="6" type="ORF">AAHA92_33075</name>
</gene>
<name>A0ABD1FNS6_SALDI</name>
<sequence length="156" mass="18079">MFSEIWSKKKLPIDSSSRSDEGLRILTKMEISNSNVVVKPIILLKSKSPNSGDHHSYDCYLKVCNLCFKPLDFDKDIFMYRGDLGFCSMECRERQIYMDETKEMEANTQRILSAFRQRGGGGGGRGRCETTKLLEDYRSRRHPFSPPRERVVFSYS</sequence>
<evidence type="ECO:0000256" key="3">
    <source>
        <dbReference type="ARBA" id="ARBA00022771"/>
    </source>
</evidence>
<evidence type="ECO:0000313" key="7">
    <source>
        <dbReference type="Proteomes" id="UP001567538"/>
    </source>
</evidence>
<comment type="similarity">
    <text evidence="1">Belongs to the FLZ family.</text>
</comment>
<keyword evidence="3" id="KW-0863">Zinc-finger</keyword>
<accession>A0ABD1FNS6</accession>
<protein>
    <recommendedName>
        <fullName evidence="5">FLZ-type domain-containing protein</fullName>
    </recommendedName>
</protein>
<dbReference type="InterPro" id="IPR044181">
    <property type="entry name" value="FLZ17/18"/>
</dbReference>
<dbReference type="InterPro" id="IPR007650">
    <property type="entry name" value="Zf-FLZ_dom"/>
</dbReference>
<feature type="zinc finger region" description="FLZ-type" evidence="4">
    <location>
        <begin position="59"/>
        <end position="103"/>
    </location>
</feature>
<dbReference type="Proteomes" id="UP001567538">
    <property type="component" value="Unassembled WGS sequence"/>
</dbReference>
<organism evidence="6 7">
    <name type="scientific">Salvia divinorum</name>
    <name type="common">Maria pastora</name>
    <name type="synonym">Diviner's sage</name>
    <dbReference type="NCBI Taxonomy" id="28513"/>
    <lineage>
        <taxon>Eukaryota</taxon>
        <taxon>Viridiplantae</taxon>
        <taxon>Streptophyta</taxon>
        <taxon>Embryophyta</taxon>
        <taxon>Tracheophyta</taxon>
        <taxon>Spermatophyta</taxon>
        <taxon>Magnoliopsida</taxon>
        <taxon>eudicotyledons</taxon>
        <taxon>Gunneridae</taxon>
        <taxon>Pentapetalae</taxon>
        <taxon>asterids</taxon>
        <taxon>lamiids</taxon>
        <taxon>Lamiales</taxon>
        <taxon>Lamiaceae</taxon>
        <taxon>Nepetoideae</taxon>
        <taxon>Mentheae</taxon>
        <taxon>Salviinae</taxon>
        <taxon>Salvia</taxon>
        <taxon>Salvia subgen. Calosphace</taxon>
    </lineage>
</organism>
<reference evidence="6 7" key="1">
    <citation type="submission" date="2024-06" db="EMBL/GenBank/DDBJ databases">
        <title>A chromosome level genome sequence of Diviner's sage (Salvia divinorum).</title>
        <authorList>
            <person name="Ford S.A."/>
            <person name="Ro D.-K."/>
            <person name="Ness R.W."/>
            <person name="Phillips M.A."/>
        </authorList>
    </citation>
    <scope>NUCLEOTIDE SEQUENCE [LARGE SCALE GENOMIC DNA]</scope>
    <source>
        <strain evidence="6">SAF-2024a</strain>
        <tissue evidence="6">Leaf</tissue>
    </source>
</reference>
<dbReference type="PANTHER" id="PTHR47847">
    <property type="entry name" value="FCS-LIKE ZINC FINGER 17"/>
    <property type="match status" value="1"/>
</dbReference>
<dbReference type="GO" id="GO:0008270">
    <property type="term" value="F:zinc ion binding"/>
    <property type="evidence" value="ECO:0007669"/>
    <property type="project" value="UniProtKB-KW"/>
</dbReference>
<comment type="caution">
    <text evidence="6">The sequence shown here is derived from an EMBL/GenBank/DDBJ whole genome shotgun (WGS) entry which is preliminary data.</text>
</comment>
<feature type="domain" description="FLZ-type" evidence="5">
    <location>
        <begin position="59"/>
        <end position="103"/>
    </location>
</feature>